<name>A0A061BJW2_RHOTO</name>
<reference evidence="1" key="1">
    <citation type="journal article" date="2014" name="Genome Announc.">
        <title>Draft genome sequence of Rhodosporidium toruloides CECT1137, an oleaginous yeast of biotechnological interest.</title>
        <authorList>
            <person name="Morin N."/>
            <person name="Calcas X."/>
            <person name="Devillers H."/>
            <person name="Durrens P."/>
            <person name="Sherman D.J."/>
            <person name="Nicaud J.-M."/>
            <person name="Neuveglise C."/>
        </authorList>
    </citation>
    <scope>NUCLEOTIDE SEQUENCE</scope>
    <source>
        <strain evidence="1">CECT1137</strain>
    </source>
</reference>
<organism evidence="1">
    <name type="scientific">Rhodotorula toruloides</name>
    <name type="common">Yeast</name>
    <name type="synonym">Rhodosporidium toruloides</name>
    <dbReference type="NCBI Taxonomy" id="5286"/>
    <lineage>
        <taxon>Eukaryota</taxon>
        <taxon>Fungi</taxon>
        <taxon>Dikarya</taxon>
        <taxon>Basidiomycota</taxon>
        <taxon>Pucciniomycotina</taxon>
        <taxon>Microbotryomycetes</taxon>
        <taxon>Sporidiobolales</taxon>
        <taxon>Sporidiobolaceae</taxon>
        <taxon>Rhodotorula</taxon>
    </lineage>
</organism>
<dbReference type="InterPro" id="IPR029058">
    <property type="entry name" value="AB_hydrolase_fold"/>
</dbReference>
<dbReference type="OrthoDB" id="2152248at2759"/>
<dbReference type="PANTHER" id="PTHR47381:SF3">
    <property type="entry name" value="ALPHA_BETA-HYDROLASES SUPERFAMILY PROTEIN"/>
    <property type="match status" value="1"/>
</dbReference>
<proteinExistence type="predicted"/>
<dbReference type="EMBL" id="LK052964">
    <property type="protein sequence ID" value="CDR49676.1"/>
    <property type="molecule type" value="Genomic_DNA"/>
</dbReference>
<accession>A0A061BJW2</accession>
<protein>
    <submittedName>
        <fullName evidence="1">RHTO0S29e01332g1_1</fullName>
    </submittedName>
</protein>
<dbReference type="AlphaFoldDB" id="A0A061BJW2"/>
<dbReference type="SUPFAM" id="SSF53474">
    <property type="entry name" value="alpha/beta-Hydrolases"/>
    <property type="match status" value="1"/>
</dbReference>
<dbReference type="Gene3D" id="3.40.50.1820">
    <property type="entry name" value="alpha/beta hydrolase"/>
    <property type="match status" value="1"/>
</dbReference>
<sequence length="330" mass="36066">MMAAAVSSSWSGSSSLTTPHTITVGGLPVHVYGLPALTVPATSSAGLAVVFVLHGRTESHEHPSIMGIVNRLVESARERRLAPDGKGAKDLLVVTFDQRNHGHRTVDRDRNLGWMEGGRKRAQVRKDKGMQAHELDNVSHATDMLACQVGTSRDVSFLIDFLPPALFPHDERTVTDWYSVGFSLGGHATWLALAHEPRITLGVPIVGSPSTHTLLTNRAANLPAPAGPLPLSAPYFPRTLMSLFDALDPDRTTRDRWTGKKICVLSGADDHLVDYYKGGSDKFVEKLRECGVEVDAWVQPNTGHACTPEMIERICDFIWRRGLSPEKGKL</sequence>
<dbReference type="PANTHER" id="PTHR47381">
    <property type="entry name" value="ALPHA/BETA-HYDROLASES SUPERFAMILY PROTEIN"/>
    <property type="match status" value="1"/>
</dbReference>
<gene>
    <name evidence="1" type="ORF">RHTO0S_29e01332g</name>
</gene>
<evidence type="ECO:0000313" key="1">
    <source>
        <dbReference type="EMBL" id="CDR49676.1"/>
    </source>
</evidence>